<dbReference type="SUPFAM" id="SSF159270">
    <property type="entry name" value="YmcC-like"/>
    <property type="match status" value="1"/>
</dbReference>
<dbReference type="InterPro" id="IPR023373">
    <property type="entry name" value="YmcC_sf"/>
</dbReference>
<dbReference type="PROSITE" id="PS51257">
    <property type="entry name" value="PROKAR_LIPOPROTEIN"/>
    <property type="match status" value="1"/>
</dbReference>
<dbReference type="OrthoDB" id="6237231at2"/>
<sequence length="235" mass="25372">MKPKMRNLTKAVTVISLCALLAACGNDKQARRGADTVKELALLAKSRLSGKKAEPTAQPDPVAMINAVLNEIPNAPLQFVLVEKTGGFAVTSIYGTNGNKVTWISPDRKSMTLESGVLTATRGFGGDLMSVEDGGAAALIASRSSGQAQKVYRFLNGEDETARFIVNCTIAQGERDVVTSGEITAATNVMTERCQSNEGFDFTNTYWIDDNRRMVQSVQWAGAGVGQLVFRRLRY</sequence>
<accession>A0A3N4TX81</accession>
<dbReference type="Gene3D" id="2.40.360.10">
    <property type="entry name" value="YmcC-like"/>
    <property type="match status" value="1"/>
</dbReference>
<evidence type="ECO:0000313" key="1">
    <source>
        <dbReference type="EMBL" id="RPE63126.1"/>
    </source>
</evidence>
<dbReference type="EMBL" id="RKQK01000005">
    <property type="protein sequence ID" value="RPE63126.1"/>
    <property type="molecule type" value="Genomic_DNA"/>
</dbReference>
<reference evidence="1 2" key="1">
    <citation type="submission" date="2018-11" db="EMBL/GenBank/DDBJ databases">
        <title>Genomic Encyclopedia of Type Strains, Phase IV (KMG-IV): sequencing the most valuable type-strain genomes for metagenomic binning, comparative biology and taxonomic classification.</title>
        <authorList>
            <person name="Goeker M."/>
        </authorList>
    </citation>
    <scope>NUCLEOTIDE SEQUENCE [LARGE SCALE GENOMIC DNA]</scope>
    <source>
        <strain evidence="1 2">DSM 104731</strain>
    </source>
</reference>
<dbReference type="InterPro" id="IPR021308">
    <property type="entry name" value="GfcB"/>
</dbReference>
<name>A0A3N4TX81_9RHOB</name>
<protein>
    <submittedName>
        <fullName evidence="1">Group 4 capsule polysaccharide lipoprotein GfcB/YjbF</fullName>
    </submittedName>
</protein>
<keyword evidence="1" id="KW-0449">Lipoprotein</keyword>
<organism evidence="1 2">
    <name type="scientific">Pacificibacter maritimus</name>
    <dbReference type="NCBI Taxonomy" id="762213"/>
    <lineage>
        <taxon>Bacteria</taxon>
        <taxon>Pseudomonadati</taxon>
        <taxon>Pseudomonadota</taxon>
        <taxon>Alphaproteobacteria</taxon>
        <taxon>Rhodobacterales</taxon>
        <taxon>Roseobacteraceae</taxon>
        <taxon>Pacificibacter</taxon>
    </lineage>
</organism>
<dbReference type="Proteomes" id="UP000269689">
    <property type="component" value="Unassembled WGS sequence"/>
</dbReference>
<keyword evidence="2" id="KW-1185">Reference proteome</keyword>
<comment type="caution">
    <text evidence="1">The sequence shown here is derived from an EMBL/GenBank/DDBJ whole genome shotgun (WGS) entry which is preliminary data.</text>
</comment>
<gene>
    <name evidence="1" type="ORF">EDD53_2723</name>
</gene>
<evidence type="ECO:0000313" key="2">
    <source>
        <dbReference type="Proteomes" id="UP000269689"/>
    </source>
</evidence>
<dbReference type="AlphaFoldDB" id="A0A3N4TX81"/>
<dbReference type="Pfam" id="PF11102">
    <property type="entry name" value="YjbF"/>
    <property type="match status" value="1"/>
</dbReference>
<proteinExistence type="predicted"/>